<reference evidence="1" key="1">
    <citation type="submission" date="2021-06" db="EMBL/GenBank/DDBJ databases">
        <authorList>
            <person name="Kallberg Y."/>
            <person name="Tangrot J."/>
            <person name="Rosling A."/>
        </authorList>
    </citation>
    <scope>NUCLEOTIDE SEQUENCE</scope>
    <source>
        <strain evidence="1">FL966</strain>
    </source>
</reference>
<gene>
    <name evidence="1" type="ORF">CPELLU_LOCUS10185</name>
</gene>
<evidence type="ECO:0000313" key="1">
    <source>
        <dbReference type="EMBL" id="CAG8669180.1"/>
    </source>
</evidence>
<dbReference type="Proteomes" id="UP000789759">
    <property type="component" value="Unassembled WGS sequence"/>
</dbReference>
<dbReference type="AlphaFoldDB" id="A0A9N9HAD8"/>
<keyword evidence="2" id="KW-1185">Reference proteome</keyword>
<accession>A0A9N9HAD8</accession>
<protein>
    <submittedName>
        <fullName evidence="1">12969_t:CDS:1</fullName>
    </submittedName>
</protein>
<comment type="caution">
    <text evidence="1">The sequence shown here is derived from an EMBL/GenBank/DDBJ whole genome shotgun (WGS) entry which is preliminary data.</text>
</comment>
<sequence>MYRNYDKLEEKEAHYKKKKDAAMAYGCDPNFDGAALTDSLSYTN</sequence>
<name>A0A9N9HAD8_9GLOM</name>
<evidence type="ECO:0000313" key="2">
    <source>
        <dbReference type="Proteomes" id="UP000789759"/>
    </source>
</evidence>
<dbReference type="EMBL" id="CAJVQA010008264">
    <property type="protein sequence ID" value="CAG8669180.1"/>
    <property type="molecule type" value="Genomic_DNA"/>
</dbReference>
<organism evidence="1 2">
    <name type="scientific">Cetraspora pellucida</name>
    <dbReference type="NCBI Taxonomy" id="1433469"/>
    <lineage>
        <taxon>Eukaryota</taxon>
        <taxon>Fungi</taxon>
        <taxon>Fungi incertae sedis</taxon>
        <taxon>Mucoromycota</taxon>
        <taxon>Glomeromycotina</taxon>
        <taxon>Glomeromycetes</taxon>
        <taxon>Diversisporales</taxon>
        <taxon>Gigasporaceae</taxon>
        <taxon>Cetraspora</taxon>
    </lineage>
</organism>
<proteinExistence type="predicted"/>